<sequence length="79" mass="8014">MSMVIMWGSLVAAVRHTVLAFPSMVLKAEDVKLSAVTVQPLAGSGAAWVTATGTADGMMCAACEPAAEEAADETAEEAS</sequence>
<protein>
    <recommendedName>
        <fullName evidence="4">Secreted protein</fullName>
    </recommendedName>
</protein>
<accession>A0ABW6WJ39</accession>
<dbReference type="EMBL" id="JBIAZU010000004">
    <property type="protein sequence ID" value="MFF5292127.1"/>
    <property type="molecule type" value="Genomic_DNA"/>
</dbReference>
<evidence type="ECO:0000256" key="1">
    <source>
        <dbReference type="SAM" id="SignalP"/>
    </source>
</evidence>
<comment type="caution">
    <text evidence="2">The sequence shown here is derived from an EMBL/GenBank/DDBJ whole genome shotgun (WGS) entry which is preliminary data.</text>
</comment>
<organism evidence="2 3">
    <name type="scientific">Paractinoplanes globisporus</name>
    <dbReference type="NCBI Taxonomy" id="113565"/>
    <lineage>
        <taxon>Bacteria</taxon>
        <taxon>Bacillati</taxon>
        <taxon>Actinomycetota</taxon>
        <taxon>Actinomycetes</taxon>
        <taxon>Micromonosporales</taxon>
        <taxon>Micromonosporaceae</taxon>
        <taxon>Paractinoplanes</taxon>
    </lineage>
</organism>
<evidence type="ECO:0000313" key="3">
    <source>
        <dbReference type="Proteomes" id="UP001602245"/>
    </source>
</evidence>
<keyword evidence="3" id="KW-1185">Reference proteome</keyword>
<gene>
    <name evidence="2" type="ORF">ACFY35_22025</name>
</gene>
<feature type="signal peptide" evidence="1">
    <location>
        <begin position="1"/>
        <end position="20"/>
    </location>
</feature>
<evidence type="ECO:0000313" key="2">
    <source>
        <dbReference type="EMBL" id="MFF5292127.1"/>
    </source>
</evidence>
<keyword evidence="1" id="KW-0732">Signal</keyword>
<name>A0ABW6WJ39_9ACTN</name>
<dbReference type="RefSeq" id="WP_370657604.1">
    <property type="nucleotide sequence ID" value="NZ_JBIAZU010000004.1"/>
</dbReference>
<evidence type="ECO:0008006" key="4">
    <source>
        <dbReference type="Google" id="ProtNLM"/>
    </source>
</evidence>
<reference evidence="2 3" key="1">
    <citation type="submission" date="2024-10" db="EMBL/GenBank/DDBJ databases">
        <title>The Natural Products Discovery Center: Release of the First 8490 Sequenced Strains for Exploring Actinobacteria Biosynthetic Diversity.</title>
        <authorList>
            <person name="Kalkreuter E."/>
            <person name="Kautsar S.A."/>
            <person name="Yang D."/>
            <person name="Bader C.D."/>
            <person name="Teijaro C.N."/>
            <person name="Fluegel L."/>
            <person name="Davis C.M."/>
            <person name="Simpson J.R."/>
            <person name="Lauterbach L."/>
            <person name="Steele A.D."/>
            <person name="Gui C."/>
            <person name="Meng S."/>
            <person name="Li G."/>
            <person name="Viehrig K."/>
            <person name="Ye F."/>
            <person name="Su P."/>
            <person name="Kiefer A.F."/>
            <person name="Nichols A."/>
            <person name="Cepeda A.J."/>
            <person name="Yan W."/>
            <person name="Fan B."/>
            <person name="Jiang Y."/>
            <person name="Adhikari A."/>
            <person name="Zheng C.-J."/>
            <person name="Schuster L."/>
            <person name="Cowan T.M."/>
            <person name="Smanski M.J."/>
            <person name="Chevrette M.G."/>
            <person name="De Carvalho L.P.S."/>
            <person name="Shen B."/>
        </authorList>
    </citation>
    <scope>NUCLEOTIDE SEQUENCE [LARGE SCALE GENOMIC DNA]</scope>
    <source>
        <strain evidence="2 3">NPDC000087</strain>
    </source>
</reference>
<proteinExistence type="predicted"/>
<feature type="chain" id="PRO_5045223116" description="Secreted protein" evidence="1">
    <location>
        <begin position="21"/>
        <end position="79"/>
    </location>
</feature>
<dbReference type="Proteomes" id="UP001602245">
    <property type="component" value="Unassembled WGS sequence"/>
</dbReference>